<comment type="caution">
    <text evidence="2">The sequence shown here is derived from an EMBL/GenBank/DDBJ whole genome shotgun (WGS) entry which is preliminary data.</text>
</comment>
<evidence type="ECO:0000313" key="2">
    <source>
        <dbReference type="EMBL" id="EJK76622.1"/>
    </source>
</evidence>
<keyword evidence="3" id="KW-1185">Reference proteome</keyword>
<feature type="compositionally biased region" description="Low complexity" evidence="1">
    <location>
        <begin position="194"/>
        <end position="204"/>
    </location>
</feature>
<dbReference type="SMART" id="SM00726">
    <property type="entry name" value="UIM"/>
    <property type="match status" value="2"/>
</dbReference>
<gene>
    <name evidence="2" type="ORF">THAOC_01603</name>
</gene>
<feature type="compositionally biased region" description="Basic and acidic residues" evidence="1">
    <location>
        <begin position="167"/>
        <end position="178"/>
    </location>
</feature>
<dbReference type="OrthoDB" id="49499at2759"/>
<protein>
    <submittedName>
        <fullName evidence="2">Uncharacterized protein</fullName>
    </submittedName>
</protein>
<organism evidence="2 3">
    <name type="scientific">Thalassiosira oceanica</name>
    <name type="common">Marine diatom</name>
    <dbReference type="NCBI Taxonomy" id="159749"/>
    <lineage>
        <taxon>Eukaryota</taxon>
        <taxon>Sar</taxon>
        <taxon>Stramenopiles</taxon>
        <taxon>Ochrophyta</taxon>
        <taxon>Bacillariophyta</taxon>
        <taxon>Coscinodiscophyceae</taxon>
        <taxon>Thalassiosirophycidae</taxon>
        <taxon>Thalassiosirales</taxon>
        <taxon>Thalassiosiraceae</taxon>
        <taxon>Thalassiosira</taxon>
    </lineage>
</organism>
<proteinExistence type="predicted"/>
<feature type="region of interest" description="Disordered" evidence="1">
    <location>
        <begin position="58"/>
        <end position="97"/>
    </location>
</feature>
<reference evidence="2 3" key="1">
    <citation type="journal article" date="2012" name="Genome Biol.">
        <title>Genome and low-iron response of an oceanic diatom adapted to chronic iron limitation.</title>
        <authorList>
            <person name="Lommer M."/>
            <person name="Specht M."/>
            <person name="Roy A.S."/>
            <person name="Kraemer L."/>
            <person name="Andreson R."/>
            <person name="Gutowska M.A."/>
            <person name="Wolf J."/>
            <person name="Bergner S.V."/>
            <person name="Schilhabel M.B."/>
            <person name="Klostermeier U.C."/>
            <person name="Beiko R.G."/>
            <person name="Rosenstiel P."/>
            <person name="Hippler M."/>
            <person name="Laroche J."/>
        </authorList>
    </citation>
    <scope>NUCLEOTIDE SEQUENCE [LARGE SCALE GENOMIC DNA]</scope>
    <source>
        <strain evidence="2 3">CCMP1005</strain>
    </source>
</reference>
<dbReference type="PROSITE" id="PS50330">
    <property type="entry name" value="UIM"/>
    <property type="match status" value="1"/>
</dbReference>
<accession>K0TQT8</accession>
<dbReference type="Proteomes" id="UP000266841">
    <property type="component" value="Unassembled WGS sequence"/>
</dbReference>
<dbReference type="AlphaFoldDB" id="K0TQT8"/>
<evidence type="ECO:0000256" key="1">
    <source>
        <dbReference type="SAM" id="MobiDB-lite"/>
    </source>
</evidence>
<evidence type="ECO:0000313" key="3">
    <source>
        <dbReference type="Proteomes" id="UP000266841"/>
    </source>
</evidence>
<dbReference type="EMBL" id="AGNL01001930">
    <property type="protein sequence ID" value="EJK76622.1"/>
    <property type="molecule type" value="Genomic_DNA"/>
</dbReference>
<feature type="region of interest" description="Disordered" evidence="1">
    <location>
        <begin position="167"/>
        <end position="207"/>
    </location>
</feature>
<sequence length="353" mass="38562">MAKDDFVARRTARVKARIEEDGDTWVEALAVCEIPTRPGFGDQSAGAKKKAGSILRGSSLLGKFRPGSKNADSETDSATVEQHAGGAGKPYSDEDLSAAAQRLTLRPYFQSQNTGERVWDEPPSGASNILFASPEARRMAEAQLEEMGDTFAKAAMKRRKAREELIEAEKDRQRKADGPGKLPSLSRVFKRSSKVSSPSKASLLGDDNREVLGGSLVLRDEGPVPKSVLDESRQMAGVECGKSYSRSRYEEDLEMAISMSLDAGGGSVMGTGDNQRRNTKPMYVTEKTSGDPARGLSFSEQEQLAMALSLSEQESRVGDSGSSKIHQAKFWTCEEVDLTDYHGQVENRDRRNR</sequence>
<name>K0TQT8_THAOC</name>
<feature type="region of interest" description="Disordered" evidence="1">
    <location>
        <begin position="264"/>
        <end position="295"/>
    </location>
</feature>
<dbReference type="InterPro" id="IPR003903">
    <property type="entry name" value="UIM_dom"/>
</dbReference>